<dbReference type="Gramene" id="QL03p002091:mrna">
    <property type="protein sequence ID" value="QL03p002091:mrna"/>
    <property type="gene ID" value="QL03p002091"/>
</dbReference>
<dbReference type="InterPro" id="IPR032675">
    <property type="entry name" value="LRR_dom_sf"/>
</dbReference>
<dbReference type="PANTHER" id="PTHR33463">
    <property type="entry name" value="NB-ARC DOMAIN-CONTAINING PROTEIN-RELATED"/>
    <property type="match status" value="1"/>
</dbReference>
<proteinExistence type="predicted"/>
<reference evidence="2 3" key="1">
    <citation type="journal article" date="2016" name="G3 (Bethesda)">
        <title>First Draft Assembly and Annotation of the Genome of a California Endemic Oak Quercus lobata Nee (Fagaceae).</title>
        <authorList>
            <person name="Sork V.L."/>
            <person name="Fitz-Gibbon S.T."/>
            <person name="Puiu D."/>
            <person name="Crepeau M."/>
            <person name="Gugger P.F."/>
            <person name="Sherman R."/>
            <person name="Stevens K."/>
            <person name="Langley C.H."/>
            <person name="Pellegrini M."/>
            <person name="Salzberg S.L."/>
        </authorList>
    </citation>
    <scope>NUCLEOTIDE SEQUENCE [LARGE SCALE GENOMIC DNA]</scope>
    <source>
        <strain evidence="2 3">cv. SW786</strain>
    </source>
</reference>
<dbReference type="Gene3D" id="3.80.10.10">
    <property type="entry name" value="Ribonuclease Inhibitor"/>
    <property type="match status" value="1"/>
</dbReference>
<name>A0A7N2L3P5_QUELO</name>
<sequence>MRELKVLDLTKMSLSPLRSSINLLTSLQTLCMDQCELGDIAVIGELKNLEILSFKVEFPNLQILELSSIDLEEMLHNQHQARSSLELSNIQRFKILTSSKIQGSGTLKYMLSSSTASSMGQLKYLVIEDCKVMEDQTCAEDLGEGEIISGILFPRLEGLLLKNLPIPRRFCIGSHI</sequence>
<dbReference type="SUPFAM" id="SSF52047">
    <property type="entry name" value="RNI-like"/>
    <property type="match status" value="1"/>
</dbReference>
<evidence type="ECO:0000256" key="1">
    <source>
        <dbReference type="ARBA" id="ARBA00022821"/>
    </source>
</evidence>
<dbReference type="Proteomes" id="UP000594261">
    <property type="component" value="Chromosome 3"/>
</dbReference>
<dbReference type="PANTHER" id="PTHR33463:SF136">
    <property type="entry name" value="NB-ARC DOMAIN-CONTAINING PROTEIN"/>
    <property type="match status" value="1"/>
</dbReference>
<dbReference type="InParanoid" id="A0A7N2L3P5"/>
<accession>A0A7N2L3P5</accession>
<dbReference type="InterPro" id="IPR050905">
    <property type="entry name" value="Plant_NBS-LRR"/>
</dbReference>
<keyword evidence="3" id="KW-1185">Reference proteome</keyword>
<reference evidence="2" key="2">
    <citation type="submission" date="2021-01" db="UniProtKB">
        <authorList>
            <consortium name="EnsemblPlants"/>
        </authorList>
    </citation>
    <scope>IDENTIFICATION</scope>
</reference>
<evidence type="ECO:0000313" key="3">
    <source>
        <dbReference type="Proteomes" id="UP000594261"/>
    </source>
</evidence>
<dbReference type="EMBL" id="LRBV02000003">
    <property type="status" value="NOT_ANNOTATED_CDS"/>
    <property type="molecule type" value="Genomic_DNA"/>
</dbReference>
<dbReference type="EnsemblPlants" id="QL03p002091:mrna">
    <property type="protein sequence ID" value="QL03p002091:mrna"/>
    <property type="gene ID" value="QL03p002091"/>
</dbReference>
<protein>
    <submittedName>
        <fullName evidence="2">Uncharacterized protein</fullName>
    </submittedName>
</protein>
<keyword evidence="1" id="KW-0611">Plant defense</keyword>
<dbReference type="AlphaFoldDB" id="A0A7N2L3P5"/>
<evidence type="ECO:0000313" key="2">
    <source>
        <dbReference type="EnsemblPlants" id="QL03p002091:mrna"/>
    </source>
</evidence>
<organism evidence="2 3">
    <name type="scientific">Quercus lobata</name>
    <name type="common">Valley oak</name>
    <dbReference type="NCBI Taxonomy" id="97700"/>
    <lineage>
        <taxon>Eukaryota</taxon>
        <taxon>Viridiplantae</taxon>
        <taxon>Streptophyta</taxon>
        <taxon>Embryophyta</taxon>
        <taxon>Tracheophyta</taxon>
        <taxon>Spermatophyta</taxon>
        <taxon>Magnoliopsida</taxon>
        <taxon>eudicotyledons</taxon>
        <taxon>Gunneridae</taxon>
        <taxon>Pentapetalae</taxon>
        <taxon>rosids</taxon>
        <taxon>fabids</taxon>
        <taxon>Fagales</taxon>
        <taxon>Fagaceae</taxon>
        <taxon>Quercus</taxon>
    </lineage>
</organism>